<reference evidence="2" key="1">
    <citation type="journal article" date="2012" name="PLoS ONE">
        <title>Gene sets for utilization of primary and secondary nutrition supplies in the distal gut of endangered iberian lynx.</title>
        <authorList>
            <person name="Alcaide M."/>
            <person name="Messina E."/>
            <person name="Richter M."/>
            <person name="Bargiela R."/>
            <person name="Peplies J."/>
            <person name="Huws S.A."/>
            <person name="Newbold C.J."/>
            <person name="Golyshin P.N."/>
            <person name="Simon M.A."/>
            <person name="Lopez G."/>
            <person name="Yakimov M.M."/>
            <person name="Ferrer M."/>
        </authorList>
    </citation>
    <scope>NUCLEOTIDE SEQUENCE</scope>
</reference>
<evidence type="ECO:0000256" key="1">
    <source>
        <dbReference type="SAM" id="MobiDB-lite"/>
    </source>
</evidence>
<organism evidence="2">
    <name type="scientific">gut metagenome</name>
    <dbReference type="NCBI Taxonomy" id="749906"/>
    <lineage>
        <taxon>unclassified sequences</taxon>
        <taxon>metagenomes</taxon>
        <taxon>organismal metagenomes</taxon>
    </lineage>
</organism>
<sequence>MSRFSSAIPHPLTTQLRGSSATWTGRPVSSIRSRSRSRKSAPPPVSIKPCSAMSAPSSGGVFSRAFLTATTIWFVGSAKASRISLE</sequence>
<protein>
    <submittedName>
        <fullName evidence="2">Uncharacterized protein</fullName>
    </submittedName>
</protein>
<dbReference type="AlphaFoldDB" id="J9GBE5"/>
<accession>J9GBE5</accession>
<feature type="region of interest" description="Disordered" evidence="1">
    <location>
        <begin position="1"/>
        <end position="58"/>
    </location>
</feature>
<evidence type="ECO:0000313" key="2">
    <source>
        <dbReference type="EMBL" id="EJW96744.1"/>
    </source>
</evidence>
<comment type="caution">
    <text evidence="2">The sequence shown here is derived from an EMBL/GenBank/DDBJ whole genome shotgun (WGS) entry which is preliminary data.</text>
</comment>
<gene>
    <name evidence="2" type="ORF">EVA_15150</name>
</gene>
<proteinExistence type="predicted"/>
<feature type="compositionally biased region" description="Polar residues" evidence="1">
    <location>
        <begin position="12"/>
        <end position="23"/>
    </location>
</feature>
<name>J9GBE5_9ZZZZ</name>
<dbReference type="EMBL" id="AMCI01005130">
    <property type="protein sequence ID" value="EJW96744.1"/>
    <property type="molecule type" value="Genomic_DNA"/>
</dbReference>